<protein>
    <recommendedName>
        <fullName evidence="3">DUF295 domain-containing protein</fullName>
    </recommendedName>
</protein>
<evidence type="ECO:0000313" key="2">
    <source>
        <dbReference type="Proteomes" id="UP000636709"/>
    </source>
</evidence>
<accession>A0A835C2J6</accession>
<sequence>MDLRRLSSTRGLDMCWYRHKFSTCLGHYHAINDASFPTNQSPKAEQRRRVVFVPASPSINPRHFSLDFLPNAPNGRPWELIDGSGSLLLLSSQRCGFFPDLIVCEPITRRFVRIHPIPAMKYSHCIGAFLGYRYNVISMSSFRVTCVLHDLADGIAGHVVTSVAYNHRAPPIPVDRRYRNGWEKKRKDSSTRQSLLLLQGAESACYAGRTCYASSGSVFWSVDGEEEMALFDKFRLPEHVLFGGGHGQSTFRFVRSSRGRVRLLSVAGEELRVYVNGDREYYHVVDPIEWVLEGRLRLPEATRGLPGHKECYFRGAAARIVTSGEDYVVVTPAEETWLFSVDLVSMKVEREHSRNWLPGEVYPYELQTRPKDLRAGIPKGCQQQLLFLRR</sequence>
<dbReference type="PANTHER" id="PTHR33207">
    <property type="entry name" value="F-BOX DOMAIN CONTAINING PROTEIN-RELATED"/>
    <property type="match status" value="1"/>
</dbReference>
<dbReference type="EMBL" id="JACEFO010001748">
    <property type="protein sequence ID" value="KAF8711574.1"/>
    <property type="molecule type" value="Genomic_DNA"/>
</dbReference>
<evidence type="ECO:0000313" key="1">
    <source>
        <dbReference type="EMBL" id="KAF8711574.1"/>
    </source>
</evidence>
<keyword evidence="2" id="KW-1185">Reference proteome</keyword>
<name>A0A835C2J6_9POAL</name>
<proteinExistence type="predicted"/>
<comment type="caution">
    <text evidence="1">The sequence shown here is derived from an EMBL/GenBank/DDBJ whole genome shotgun (WGS) entry which is preliminary data.</text>
</comment>
<dbReference type="Proteomes" id="UP000636709">
    <property type="component" value="Unassembled WGS sequence"/>
</dbReference>
<reference evidence="1" key="1">
    <citation type="submission" date="2020-07" db="EMBL/GenBank/DDBJ databases">
        <title>Genome sequence and genetic diversity analysis of an under-domesticated orphan crop, white fonio (Digitaria exilis).</title>
        <authorList>
            <person name="Bennetzen J.L."/>
            <person name="Chen S."/>
            <person name="Ma X."/>
            <person name="Wang X."/>
            <person name="Yssel A.E.J."/>
            <person name="Chaluvadi S.R."/>
            <person name="Johnson M."/>
            <person name="Gangashetty P."/>
            <person name="Hamidou F."/>
            <person name="Sanogo M.D."/>
            <person name="Zwaenepoel A."/>
            <person name="Wallace J."/>
            <person name="Van De Peer Y."/>
            <person name="Van Deynze A."/>
        </authorList>
    </citation>
    <scope>NUCLEOTIDE SEQUENCE</scope>
    <source>
        <tissue evidence="1">Leaves</tissue>
    </source>
</reference>
<dbReference type="AlphaFoldDB" id="A0A835C2J6"/>
<dbReference type="OrthoDB" id="657247at2759"/>
<organism evidence="1 2">
    <name type="scientific">Digitaria exilis</name>
    <dbReference type="NCBI Taxonomy" id="1010633"/>
    <lineage>
        <taxon>Eukaryota</taxon>
        <taxon>Viridiplantae</taxon>
        <taxon>Streptophyta</taxon>
        <taxon>Embryophyta</taxon>
        <taxon>Tracheophyta</taxon>
        <taxon>Spermatophyta</taxon>
        <taxon>Magnoliopsida</taxon>
        <taxon>Liliopsida</taxon>
        <taxon>Poales</taxon>
        <taxon>Poaceae</taxon>
        <taxon>PACMAD clade</taxon>
        <taxon>Panicoideae</taxon>
        <taxon>Panicodae</taxon>
        <taxon>Paniceae</taxon>
        <taxon>Anthephorinae</taxon>
        <taxon>Digitaria</taxon>
    </lineage>
</organism>
<gene>
    <name evidence="1" type="ORF">HU200_029023</name>
</gene>
<evidence type="ECO:0008006" key="3">
    <source>
        <dbReference type="Google" id="ProtNLM"/>
    </source>
</evidence>